<gene>
    <name evidence="2" type="ORF">QO011_001000</name>
</gene>
<protein>
    <submittedName>
        <fullName evidence="2">Uroporphyrinogen-III synthase</fullName>
        <ecNumber evidence="2">4.2.1.75</ecNumber>
    </submittedName>
</protein>
<reference evidence="2 3" key="1">
    <citation type="submission" date="2023-07" db="EMBL/GenBank/DDBJ databases">
        <title>Genomic Encyclopedia of Type Strains, Phase IV (KMG-IV): sequencing the most valuable type-strain genomes for metagenomic binning, comparative biology and taxonomic classification.</title>
        <authorList>
            <person name="Goeker M."/>
        </authorList>
    </citation>
    <scope>NUCLEOTIDE SEQUENCE [LARGE SCALE GENOMIC DNA]</scope>
    <source>
        <strain evidence="2 3">DSM 19619</strain>
    </source>
</reference>
<dbReference type="EMBL" id="JAUSVX010000001">
    <property type="protein sequence ID" value="MDQ0468005.1"/>
    <property type="molecule type" value="Genomic_DNA"/>
</dbReference>
<dbReference type="GO" id="GO:0004852">
    <property type="term" value="F:uroporphyrinogen-III synthase activity"/>
    <property type="evidence" value="ECO:0007669"/>
    <property type="project" value="UniProtKB-EC"/>
</dbReference>
<keyword evidence="2" id="KW-0456">Lyase</keyword>
<comment type="caution">
    <text evidence="2">The sequence shown here is derived from an EMBL/GenBank/DDBJ whole genome shotgun (WGS) entry which is preliminary data.</text>
</comment>
<sequence length="234" mass="24418">MSRVLITRPLAEAQATCRRLAAMGHMALVEPMLTVSFRDEPLPPGPFDAVIVTSGNALAAIEGRPETAALLGLPLVAVGRRTAMAAQAAGFAGAESHGRDVAALVAHLSVAWRRPQRVLYLAGADRTTDPDAALRPLGHDVTTAIVYDAVKATRFSDAALEALQEGAIDAVLHYSARTAEAFVACCGADMPLGPAPFRHLCLSAKVGEVLRSAGGSRILVAERPDEDALLALLA</sequence>
<organism evidence="2 3">
    <name type="scientific">Labrys wisconsinensis</name>
    <dbReference type="NCBI Taxonomy" id="425677"/>
    <lineage>
        <taxon>Bacteria</taxon>
        <taxon>Pseudomonadati</taxon>
        <taxon>Pseudomonadota</taxon>
        <taxon>Alphaproteobacteria</taxon>
        <taxon>Hyphomicrobiales</taxon>
        <taxon>Xanthobacteraceae</taxon>
        <taxon>Labrys</taxon>
    </lineage>
</organism>
<name>A0ABU0J167_9HYPH</name>
<dbReference type="Proteomes" id="UP001242480">
    <property type="component" value="Unassembled WGS sequence"/>
</dbReference>
<feature type="domain" description="Tetrapyrrole biosynthesis uroporphyrinogen III synthase" evidence="1">
    <location>
        <begin position="18"/>
        <end position="230"/>
    </location>
</feature>
<proteinExistence type="predicted"/>
<evidence type="ECO:0000313" key="2">
    <source>
        <dbReference type="EMBL" id="MDQ0468005.1"/>
    </source>
</evidence>
<dbReference type="InterPro" id="IPR003754">
    <property type="entry name" value="4pyrrol_synth_uPrphyn_synth"/>
</dbReference>
<evidence type="ECO:0000259" key="1">
    <source>
        <dbReference type="Pfam" id="PF02602"/>
    </source>
</evidence>
<dbReference type="InterPro" id="IPR036108">
    <property type="entry name" value="4pyrrol_syn_uPrphyn_synt_sf"/>
</dbReference>
<evidence type="ECO:0000313" key="3">
    <source>
        <dbReference type="Proteomes" id="UP001242480"/>
    </source>
</evidence>
<dbReference type="CDD" id="cd06578">
    <property type="entry name" value="HemD"/>
    <property type="match status" value="1"/>
</dbReference>
<dbReference type="EC" id="4.2.1.75" evidence="2"/>
<dbReference type="SUPFAM" id="SSF69618">
    <property type="entry name" value="HemD-like"/>
    <property type="match status" value="1"/>
</dbReference>
<dbReference type="Gene3D" id="3.40.50.10090">
    <property type="match status" value="2"/>
</dbReference>
<keyword evidence="3" id="KW-1185">Reference proteome</keyword>
<dbReference type="RefSeq" id="WP_307268485.1">
    <property type="nucleotide sequence ID" value="NZ_JAUSVX010000001.1"/>
</dbReference>
<dbReference type="Pfam" id="PF02602">
    <property type="entry name" value="HEM4"/>
    <property type="match status" value="1"/>
</dbReference>
<accession>A0ABU0J167</accession>